<comment type="caution">
    <text evidence="1">The sequence shown here is derived from an EMBL/GenBank/DDBJ whole genome shotgun (WGS) entry which is preliminary data.</text>
</comment>
<sequence>MDSSNNSERSQPRSVLEAYREWLNESSASSGSSSGDELSPPHSPPIRPPLRRHSSTPSAVSSSLEDSAESLPKPFSPTQPPVQEHAQQHMHKIQTPPARKHLHGSSAPPPERSEQAKSPASNGSKFMNTPRKLMNQMSFKSIMSPSPAPSPAQQAPASAKRSDRKPRDDLSAGGPGIREDRTGMRALFGDAWIARPPATRQDDIQRTGRTAPIYPIDDTHRTLYDVPLDEVAAREAKPPAYFPPPPVLEWEYYRVDSRRGWWVVFCAFLACSISLSALLTYPVYESYYEFASPATDNSYAEIDDIYRGHEASGASLEIFDYRVSTYLVLIGSLMGGFAAAGSVFAGCVADTLGYPTCCFLGTVLMSMSLLAASFVSRLWALCILQGALCGLGISLVFTPAYAAPAQWFERHRALATGIAVSGSAFGTILLVPVLRAILASLGSAQCLRAQALIILLVGSGASYGLRTRVQLQRPVAMQWRQTLRDTRVLLLMLMALLIAAARFAQVLCLPVFARVYGGDRNTAYNILYTIGAASFCGAILGGAVADRSGYIAGIGLCETLVGLFTLVIWTPIAAAQVSTASIYLYAALFALSSGVLAAVLPPGVAQMFGSARLATTMGLVLAASTPAILIMTPASIEFFDILGNHHSTAWLIAISGVLSILAGCLGFLLPVLQRRHARLVLRRQSSISWTSTN</sequence>
<proteinExistence type="predicted"/>
<protein>
    <submittedName>
        <fullName evidence="1">Uncharacterized protein</fullName>
    </submittedName>
</protein>
<organism evidence="1 2">
    <name type="scientific">Coemansia linderi</name>
    <dbReference type="NCBI Taxonomy" id="2663919"/>
    <lineage>
        <taxon>Eukaryota</taxon>
        <taxon>Fungi</taxon>
        <taxon>Fungi incertae sedis</taxon>
        <taxon>Zoopagomycota</taxon>
        <taxon>Kickxellomycotina</taxon>
        <taxon>Kickxellomycetes</taxon>
        <taxon>Kickxellales</taxon>
        <taxon>Kickxellaceae</taxon>
        <taxon>Coemansia</taxon>
    </lineage>
</organism>
<keyword evidence="2" id="KW-1185">Reference proteome</keyword>
<gene>
    <name evidence="1" type="ORF">GGI18_000627</name>
</gene>
<dbReference type="EMBL" id="JANBUK010000050">
    <property type="protein sequence ID" value="KAJ2792146.1"/>
    <property type="molecule type" value="Genomic_DNA"/>
</dbReference>
<reference evidence="1" key="1">
    <citation type="submission" date="2022-07" db="EMBL/GenBank/DDBJ databases">
        <title>Phylogenomic reconstructions and comparative analyses of Kickxellomycotina fungi.</title>
        <authorList>
            <person name="Reynolds N.K."/>
            <person name="Stajich J.E."/>
            <person name="Barry K."/>
            <person name="Grigoriev I.V."/>
            <person name="Crous P."/>
            <person name="Smith M.E."/>
        </authorList>
    </citation>
    <scope>NUCLEOTIDE SEQUENCE</scope>
    <source>
        <strain evidence="1">BCRC 34191</strain>
    </source>
</reference>
<dbReference type="Proteomes" id="UP001140066">
    <property type="component" value="Unassembled WGS sequence"/>
</dbReference>
<evidence type="ECO:0000313" key="1">
    <source>
        <dbReference type="EMBL" id="KAJ2792146.1"/>
    </source>
</evidence>
<name>A0ACC1KN49_9FUNG</name>
<evidence type="ECO:0000313" key="2">
    <source>
        <dbReference type="Proteomes" id="UP001140066"/>
    </source>
</evidence>
<accession>A0ACC1KN49</accession>